<dbReference type="PROSITE" id="PS50850">
    <property type="entry name" value="MFS"/>
    <property type="match status" value="1"/>
</dbReference>
<sequence length="510" mass="55477">MAIKPGAADQDRCKTENTTESSVGTAASEMTATRSGSESTMFVLNIPAVQPLPDAQLHPVALKWMMTVIVSLCAAAAPLGSTILMPALPPMVRDLRTTREKVNLSIAFYSLSVAIFPLYWSAFGERFGRRPVYLLSFALLAAFNAASAVSSSVDMFIAFRMLAGASSAAVQSMGAGTLADLWLPERRGHAMGVFFMGPMVAPVVAPLIGGGLTHGLGWRSTQWFLTIYAALLWLILTMLLPETKPERPMEPPTTATKTVLSPRRLISGVQKAWRILLIPVRTLPLFRFLPITLVVWYASITFASYYFLNISIQATYTDAPWGFNAIQTGLMYLPSALGASAAGIFGGRLTDLVMIRKAKAAGRYDEKGGLMLRPQDRIGIHAWGAGIMYPLALLAYGWMARYRVHWMGPCVVMFVYGAGQAVIFNITTTMLTEFTPKKASLGVAMNNLVRNTLACVAAAVSQPMDTNLKPGWMFTLVGGVCLASIVTLFPLKRHAEEWREKMAVGLANFK</sequence>
<organism evidence="9 10">
    <name type="scientific">Lecanosticta acicola</name>
    <dbReference type="NCBI Taxonomy" id="111012"/>
    <lineage>
        <taxon>Eukaryota</taxon>
        <taxon>Fungi</taxon>
        <taxon>Dikarya</taxon>
        <taxon>Ascomycota</taxon>
        <taxon>Pezizomycotina</taxon>
        <taxon>Dothideomycetes</taxon>
        <taxon>Dothideomycetidae</taxon>
        <taxon>Mycosphaerellales</taxon>
        <taxon>Mycosphaerellaceae</taxon>
        <taxon>Lecanosticta</taxon>
    </lineage>
</organism>
<protein>
    <submittedName>
        <fullName evidence="9">MFS general substrate transporter</fullName>
    </submittedName>
</protein>
<accession>A0AAI8Z9H3</accession>
<keyword evidence="5 7" id="KW-0472">Membrane</keyword>
<evidence type="ECO:0000313" key="9">
    <source>
        <dbReference type="EMBL" id="CAK4034933.1"/>
    </source>
</evidence>
<evidence type="ECO:0000313" key="10">
    <source>
        <dbReference type="Proteomes" id="UP001296104"/>
    </source>
</evidence>
<evidence type="ECO:0000256" key="7">
    <source>
        <dbReference type="SAM" id="Phobius"/>
    </source>
</evidence>
<keyword evidence="4 7" id="KW-1133">Transmembrane helix</keyword>
<evidence type="ECO:0000256" key="5">
    <source>
        <dbReference type="ARBA" id="ARBA00023136"/>
    </source>
</evidence>
<dbReference type="GO" id="GO:0010509">
    <property type="term" value="P:intracellular polyamine homeostasis"/>
    <property type="evidence" value="ECO:0007669"/>
    <property type="project" value="TreeGrafter"/>
</dbReference>
<dbReference type="SUPFAM" id="SSF103473">
    <property type="entry name" value="MFS general substrate transporter"/>
    <property type="match status" value="1"/>
</dbReference>
<feature type="region of interest" description="Disordered" evidence="6">
    <location>
        <begin position="1"/>
        <end position="34"/>
    </location>
</feature>
<reference evidence="9" key="1">
    <citation type="submission" date="2023-11" db="EMBL/GenBank/DDBJ databases">
        <authorList>
            <person name="Alioto T."/>
            <person name="Alioto T."/>
            <person name="Gomez Garrido J."/>
        </authorList>
    </citation>
    <scope>NUCLEOTIDE SEQUENCE</scope>
</reference>
<dbReference type="InterPro" id="IPR011701">
    <property type="entry name" value="MFS"/>
</dbReference>
<feature type="domain" description="Major facilitator superfamily (MFS) profile" evidence="8">
    <location>
        <begin position="66"/>
        <end position="496"/>
    </location>
</feature>
<feature type="compositionally biased region" description="Polar residues" evidence="6">
    <location>
        <begin position="18"/>
        <end position="34"/>
    </location>
</feature>
<feature type="transmembrane region" description="Helical" evidence="7">
    <location>
        <begin position="221"/>
        <end position="240"/>
    </location>
</feature>
<feature type="transmembrane region" description="Helical" evidence="7">
    <location>
        <begin position="157"/>
        <end position="183"/>
    </location>
</feature>
<feature type="transmembrane region" description="Helical" evidence="7">
    <location>
        <begin position="190"/>
        <end position="209"/>
    </location>
</feature>
<dbReference type="EMBL" id="CAVMBE010000151">
    <property type="protein sequence ID" value="CAK4034933.1"/>
    <property type="molecule type" value="Genomic_DNA"/>
</dbReference>
<keyword evidence="10" id="KW-1185">Reference proteome</keyword>
<feature type="transmembrane region" description="Helical" evidence="7">
    <location>
        <begin position="439"/>
        <end position="460"/>
    </location>
</feature>
<feature type="transmembrane region" description="Helical" evidence="7">
    <location>
        <begin position="380"/>
        <end position="400"/>
    </location>
</feature>
<dbReference type="Gene3D" id="1.20.1720.10">
    <property type="entry name" value="Multidrug resistance protein D"/>
    <property type="match status" value="1"/>
</dbReference>
<name>A0AAI8Z9H3_9PEZI</name>
<evidence type="ECO:0000256" key="1">
    <source>
        <dbReference type="ARBA" id="ARBA00004141"/>
    </source>
</evidence>
<evidence type="ECO:0000259" key="8">
    <source>
        <dbReference type="PROSITE" id="PS50850"/>
    </source>
</evidence>
<feature type="transmembrane region" description="Helical" evidence="7">
    <location>
        <begin position="132"/>
        <end position="151"/>
    </location>
</feature>
<dbReference type="InterPro" id="IPR020846">
    <property type="entry name" value="MFS_dom"/>
</dbReference>
<dbReference type="AlphaFoldDB" id="A0AAI8Z9H3"/>
<dbReference type="PANTHER" id="PTHR23502">
    <property type="entry name" value="MAJOR FACILITATOR SUPERFAMILY"/>
    <property type="match status" value="1"/>
</dbReference>
<comment type="subcellular location">
    <subcellularLocation>
        <location evidence="1">Membrane</location>
        <topology evidence="1">Multi-pass membrane protein</topology>
    </subcellularLocation>
</comment>
<evidence type="ECO:0000256" key="3">
    <source>
        <dbReference type="ARBA" id="ARBA00022692"/>
    </source>
</evidence>
<dbReference type="GO" id="GO:0015203">
    <property type="term" value="F:polyamine transmembrane transporter activity"/>
    <property type="evidence" value="ECO:0007669"/>
    <property type="project" value="TreeGrafter"/>
</dbReference>
<comment type="caution">
    <text evidence="9">The sequence shown here is derived from an EMBL/GenBank/DDBJ whole genome shotgun (WGS) entry which is preliminary data.</text>
</comment>
<feature type="transmembrane region" description="Helical" evidence="7">
    <location>
        <begin position="104"/>
        <end position="120"/>
    </location>
</feature>
<dbReference type="Proteomes" id="UP001296104">
    <property type="component" value="Unassembled WGS sequence"/>
</dbReference>
<feature type="transmembrane region" description="Helical" evidence="7">
    <location>
        <begin position="472"/>
        <end position="491"/>
    </location>
</feature>
<dbReference type="FunFam" id="1.20.1250.20:FF:000172">
    <property type="entry name" value="MFS multidrug resistance transporter"/>
    <property type="match status" value="1"/>
</dbReference>
<keyword evidence="3 7" id="KW-0812">Transmembrane</keyword>
<feature type="transmembrane region" description="Helical" evidence="7">
    <location>
        <begin position="328"/>
        <end position="349"/>
    </location>
</feature>
<dbReference type="Pfam" id="PF07690">
    <property type="entry name" value="MFS_1"/>
    <property type="match status" value="1"/>
</dbReference>
<feature type="transmembrane region" description="Helical" evidence="7">
    <location>
        <begin position="285"/>
        <end position="308"/>
    </location>
</feature>
<proteinExistence type="predicted"/>
<gene>
    <name evidence="9" type="ORF">LECACI_7A010091</name>
</gene>
<feature type="transmembrane region" description="Helical" evidence="7">
    <location>
        <begin position="406"/>
        <end position="427"/>
    </location>
</feature>
<feature type="transmembrane region" description="Helical" evidence="7">
    <location>
        <begin position="64"/>
        <end position="84"/>
    </location>
</feature>
<dbReference type="PANTHER" id="PTHR23502:SF5">
    <property type="entry name" value="QUINIDINE RESISTANCE PROTEIN 3"/>
    <property type="match status" value="1"/>
</dbReference>
<dbReference type="InterPro" id="IPR036259">
    <property type="entry name" value="MFS_trans_sf"/>
</dbReference>
<evidence type="ECO:0000256" key="2">
    <source>
        <dbReference type="ARBA" id="ARBA00022448"/>
    </source>
</evidence>
<evidence type="ECO:0000256" key="4">
    <source>
        <dbReference type="ARBA" id="ARBA00022989"/>
    </source>
</evidence>
<dbReference type="GO" id="GO:0005886">
    <property type="term" value="C:plasma membrane"/>
    <property type="evidence" value="ECO:0007669"/>
    <property type="project" value="TreeGrafter"/>
</dbReference>
<evidence type="ECO:0000256" key="6">
    <source>
        <dbReference type="SAM" id="MobiDB-lite"/>
    </source>
</evidence>
<keyword evidence="2" id="KW-0813">Transport</keyword>